<name>A0A9W8KXU8_9FUNG</name>
<proteinExistence type="predicted"/>
<dbReference type="AlphaFoldDB" id="A0A9W8KXU8"/>
<organism evidence="1 2">
    <name type="scientific">Coemansia spiralis</name>
    <dbReference type="NCBI Taxonomy" id="417178"/>
    <lineage>
        <taxon>Eukaryota</taxon>
        <taxon>Fungi</taxon>
        <taxon>Fungi incertae sedis</taxon>
        <taxon>Zoopagomycota</taxon>
        <taxon>Kickxellomycotina</taxon>
        <taxon>Kickxellomycetes</taxon>
        <taxon>Kickxellales</taxon>
        <taxon>Kickxellaceae</taxon>
        <taxon>Coemansia</taxon>
    </lineage>
</organism>
<dbReference type="OrthoDB" id="5546718at2759"/>
<comment type="caution">
    <text evidence="1">The sequence shown here is derived from an EMBL/GenBank/DDBJ whole genome shotgun (WGS) entry which is preliminary data.</text>
</comment>
<gene>
    <name evidence="1" type="ORF">GGI25_003126</name>
</gene>
<reference evidence="1" key="1">
    <citation type="submission" date="2022-07" db="EMBL/GenBank/DDBJ databases">
        <title>Phylogenomic reconstructions and comparative analyses of Kickxellomycotina fungi.</title>
        <authorList>
            <person name="Reynolds N.K."/>
            <person name="Stajich J.E."/>
            <person name="Barry K."/>
            <person name="Grigoriev I.V."/>
            <person name="Crous P."/>
            <person name="Smith M.E."/>
        </authorList>
    </citation>
    <scope>NUCLEOTIDE SEQUENCE</scope>
    <source>
        <strain evidence="1">NRRL 3115</strain>
    </source>
</reference>
<evidence type="ECO:0000313" key="2">
    <source>
        <dbReference type="Proteomes" id="UP001151518"/>
    </source>
</evidence>
<sequence length="192" mass="22180">MIVKHLTELSIRRSAFNQPCVLLTERHYTGNKSQDQVTFLQPQVNPHGKYAHMPTNPLAKPISAPWTLAERRALFLYYRAVVVRQQIEPDWGFVGLRLNRDPAQCKCICTYTTYNWAGYKERDPTLSEMTRSQILKKIHAGVTAEQLVRLSRGETVREFIGRVDLPTVKWLKKLVTPCEPALLLERGVHKRK</sequence>
<protein>
    <submittedName>
        <fullName evidence="1">Uncharacterized protein</fullName>
    </submittedName>
</protein>
<dbReference type="EMBL" id="JANBTW010000032">
    <property type="protein sequence ID" value="KAJ2677491.1"/>
    <property type="molecule type" value="Genomic_DNA"/>
</dbReference>
<evidence type="ECO:0000313" key="1">
    <source>
        <dbReference type="EMBL" id="KAJ2677491.1"/>
    </source>
</evidence>
<dbReference type="Proteomes" id="UP001151518">
    <property type="component" value="Unassembled WGS sequence"/>
</dbReference>
<accession>A0A9W8KXU8</accession>